<dbReference type="AlphaFoldDB" id="A0A0D0P3B5"/>
<dbReference type="CDD" id="cd01343">
    <property type="entry name" value="PL1_Passenger_AT"/>
    <property type="match status" value="1"/>
</dbReference>
<dbReference type="InterPro" id="IPR012332">
    <property type="entry name" value="Autotransporter_pectin_lyase_C"/>
</dbReference>
<dbReference type="PANTHER" id="PTHR35037">
    <property type="entry name" value="C-TERMINAL REGION OF AIDA-LIKE PROTEIN"/>
    <property type="match status" value="1"/>
</dbReference>
<feature type="domain" description="Autotransporter" evidence="2">
    <location>
        <begin position="465"/>
        <end position="734"/>
    </location>
</feature>
<dbReference type="SUPFAM" id="SSF51126">
    <property type="entry name" value="Pectin lyase-like"/>
    <property type="match status" value="1"/>
</dbReference>
<dbReference type="SMART" id="SM00710">
    <property type="entry name" value="PbH1"/>
    <property type="match status" value="4"/>
</dbReference>
<dbReference type="InterPro" id="IPR006315">
    <property type="entry name" value="OM_autotransptr_brl_dom"/>
</dbReference>
<dbReference type="PRINTS" id="PR01484">
    <property type="entry name" value="PRTACTNFAMLY"/>
</dbReference>
<dbReference type="Pfam" id="PF03212">
    <property type="entry name" value="Pertactin"/>
    <property type="match status" value="1"/>
</dbReference>
<name>A0A0D0P3B5_PSEFL</name>
<evidence type="ECO:0000313" key="3">
    <source>
        <dbReference type="EMBL" id="KIQ56689.1"/>
    </source>
</evidence>
<keyword evidence="1" id="KW-0732">Signal</keyword>
<sequence length="734" mass="76410">MKAKNSFVLSPLSISLKWVALLPLLMGSTPLLARIIDNDTLAIDGSVATDNYLLRNNASLTANGATTNQIRAERGSSLTLNGSVVTSGTSSIGIDLLDSNATIQGSNITGTGTGLSLGNATGSLQGSAATVTGSTISGGNVGALVGGLSQLDLNQTVLTGTNANSFGLQLANGRVSATASTIRGGLNGIVMTTDQNVSTPGRLVLDGTTVQGQTGSAIVVNDFGLPATTADIHVGNGSTLIGGNGRILEVKGSSTANMTVDNSQLVGDVVADGGATANVTLQNQATLTGRLENVANLAINSQAQWNMVDNGAVGNLSMDGGSIKFGSPTEFYKLSVGDLSGNGTFIMDANFATGQVDTLEVTGTATGNHTVLMGSSGADPTGAGAIPVIHIAAGDAQFSMLNGPVDLGAYSYDLIKQGDNDWYLDIASRIISPGTRSVLALFNTAPTVWYGELSTLRSRMGEVRRDANKAGGWVRAYGNKFDVSASSGVGYQQTQQGLSFGADAPLPMGDGQWLVGLLGGYSKSDLDLSRGTSGTVDSYYLGAYTTWLDDESGYYFDGVIKFNRFQNESKVQLSDGKKTKGNYDNHGVGGSLEFGRHIALADDYFVEPYTQLSGVIIQGKDYDLDNGLSAEGDRAHSLLGKLGATAGRNFNLGEGKVVQPYVRVAYAHEFANNNEVRVNDNKFNNDLSGSRGELGAGVSMTLTDKVSMHADLDYSNGDKIEQPWGVNFGVRYNW</sequence>
<dbReference type="InterPro" id="IPR051551">
    <property type="entry name" value="Autotransporter_adhesion"/>
</dbReference>
<protein>
    <submittedName>
        <fullName evidence="3">Membrane protein</fullName>
    </submittedName>
</protein>
<dbReference type="Pfam" id="PF03797">
    <property type="entry name" value="Autotransporter"/>
    <property type="match status" value="1"/>
</dbReference>
<accession>A0A0D0P3B5</accession>
<reference evidence="3 4" key="1">
    <citation type="submission" date="2015-01" db="EMBL/GenBank/DDBJ databases">
        <title>Draft Genome Sequence of the Biocontrol and Plant Growth-Promoting Rhizobacteria (PGPR) Pseudomonas fluorescens UM270.</title>
        <authorList>
            <person name="Hernandez-Salmeron J.E."/>
            <person name="Santoyo G."/>
            <person name="Moreno-Hagelsieb G."/>
            <person name="Hernandez-Leon R."/>
        </authorList>
    </citation>
    <scope>NUCLEOTIDE SEQUENCE [LARGE SCALE GENOMIC DNA]</scope>
    <source>
        <strain evidence="3 4">UM270</strain>
    </source>
</reference>
<dbReference type="EMBL" id="JXNZ01000347">
    <property type="protein sequence ID" value="KIQ56689.1"/>
    <property type="molecule type" value="Genomic_DNA"/>
</dbReference>
<organism evidence="3 4">
    <name type="scientific">Pseudomonas fluorescens</name>
    <dbReference type="NCBI Taxonomy" id="294"/>
    <lineage>
        <taxon>Bacteria</taxon>
        <taxon>Pseudomonadati</taxon>
        <taxon>Pseudomonadota</taxon>
        <taxon>Gammaproteobacteria</taxon>
        <taxon>Pseudomonadales</taxon>
        <taxon>Pseudomonadaceae</taxon>
        <taxon>Pseudomonas</taxon>
    </lineage>
</organism>
<dbReference type="NCBIfam" id="TIGR01414">
    <property type="entry name" value="autotrans_barl"/>
    <property type="match status" value="1"/>
</dbReference>
<dbReference type="Gene3D" id="2.160.20.20">
    <property type="match status" value="1"/>
</dbReference>
<dbReference type="InterPro" id="IPR011050">
    <property type="entry name" value="Pectin_lyase_fold/virulence"/>
</dbReference>
<dbReference type="InterPro" id="IPR003991">
    <property type="entry name" value="Pertactin_virulence_factor"/>
</dbReference>
<dbReference type="InterPro" id="IPR005546">
    <property type="entry name" value="Autotransporte_beta"/>
</dbReference>
<dbReference type="Gene3D" id="2.40.128.130">
    <property type="entry name" value="Autotransporter beta-domain"/>
    <property type="match status" value="1"/>
</dbReference>
<dbReference type="PATRIC" id="fig|294.124.peg.5119"/>
<dbReference type="GO" id="GO:0019867">
    <property type="term" value="C:outer membrane"/>
    <property type="evidence" value="ECO:0007669"/>
    <property type="project" value="InterPro"/>
</dbReference>
<dbReference type="SUPFAM" id="SSF103515">
    <property type="entry name" value="Autotransporter"/>
    <property type="match status" value="1"/>
</dbReference>
<evidence type="ECO:0000313" key="4">
    <source>
        <dbReference type="Proteomes" id="UP000032101"/>
    </source>
</evidence>
<dbReference type="SMART" id="SM00869">
    <property type="entry name" value="Autotransporter"/>
    <property type="match status" value="1"/>
</dbReference>
<gene>
    <name evidence="3" type="ORF">RL74_24735</name>
</gene>
<dbReference type="InterPro" id="IPR006626">
    <property type="entry name" value="PbH1"/>
</dbReference>
<dbReference type="InterPro" id="IPR036709">
    <property type="entry name" value="Autotransporte_beta_dom_sf"/>
</dbReference>
<evidence type="ECO:0000259" key="2">
    <source>
        <dbReference type="PROSITE" id="PS51208"/>
    </source>
</evidence>
<dbReference type="Proteomes" id="UP000032101">
    <property type="component" value="Unassembled WGS sequence"/>
</dbReference>
<proteinExistence type="predicted"/>
<comment type="caution">
    <text evidence="3">The sequence shown here is derived from an EMBL/GenBank/DDBJ whole genome shotgun (WGS) entry which is preliminary data.</text>
</comment>
<dbReference type="InterPro" id="IPR004899">
    <property type="entry name" value="Pertactin_central"/>
</dbReference>
<dbReference type="OrthoDB" id="6056869at2"/>
<dbReference type="RefSeq" id="WP_042732427.1">
    <property type="nucleotide sequence ID" value="NZ_JXNZ01000347.1"/>
</dbReference>
<evidence type="ECO:0000256" key="1">
    <source>
        <dbReference type="ARBA" id="ARBA00022729"/>
    </source>
</evidence>
<dbReference type="PROSITE" id="PS51208">
    <property type="entry name" value="AUTOTRANSPORTER"/>
    <property type="match status" value="1"/>
</dbReference>
<dbReference type="PANTHER" id="PTHR35037:SF7">
    <property type="entry name" value="AUTOTRANSPORTER"/>
    <property type="match status" value="1"/>
</dbReference>